<dbReference type="STRING" id="1314773.A0A3N2PPJ8"/>
<dbReference type="AlphaFoldDB" id="A0A3N2PPJ8"/>
<dbReference type="SMART" id="SM00317">
    <property type="entry name" value="SET"/>
    <property type="match status" value="1"/>
</dbReference>
<dbReference type="PANTHER" id="PTHR47332:SF4">
    <property type="entry name" value="SET DOMAIN-CONTAINING PROTEIN 5"/>
    <property type="match status" value="1"/>
</dbReference>
<dbReference type="PROSITE" id="PS50280">
    <property type="entry name" value="SET"/>
    <property type="match status" value="1"/>
</dbReference>
<dbReference type="OrthoDB" id="3180714at2759"/>
<dbReference type="InterPro" id="IPR046341">
    <property type="entry name" value="SET_dom_sf"/>
</dbReference>
<gene>
    <name evidence="3" type="ORF">SODALDRAFT_380690</name>
</gene>
<dbReference type="GeneID" id="39583599"/>
<keyword evidence="4" id="KW-1185">Reference proteome</keyword>
<dbReference type="Pfam" id="PF00856">
    <property type="entry name" value="SET"/>
    <property type="match status" value="1"/>
</dbReference>
<sequence length="360" mass="39712">MGLRSRTQVSLLCGSLNVDALLHPFSSIKTPSEVDDTMDSVLPLHHKPQHLDLRSWVNTVSQENVLAVSLSEMPTISEAGSQYSDMRNNSKSNGSSSNINTMFAGQHEWEDIGMSRLTLQSQLTGPTTPDTDSEIPQESSMDPFKPQPIVHTMLGPARLTIGLSPRPSLLSTIEPDGCLFANDFFEIRNSPGKGWGAFAVRDLFKGDHILMEQAVIHAYDCNLMEVFNGLDDVERQIVLDLHAYKPAANSSLEARVLSAWHTNNFACPGDGRGDGLFPVASRFNHACHPKCNVKYCYDRNAKVMVFTVSAVVVKAGEELTITYGKDPDILKEKYGFDCCCGGCEGAYRSFLAREYGVVRW</sequence>
<dbReference type="InterPro" id="IPR053185">
    <property type="entry name" value="SET_domain_protein"/>
</dbReference>
<dbReference type="RefSeq" id="XP_028464166.1">
    <property type="nucleotide sequence ID" value="XM_028615122.1"/>
</dbReference>
<dbReference type="Gene3D" id="2.170.270.10">
    <property type="entry name" value="SET domain"/>
    <property type="match status" value="1"/>
</dbReference>
<evidence type="ECO:0000256" key="1">
    <source>
        <dbReference type="SAM" id="MobiDB-lite"/>
    </source>
</evidence>
<reference evidence="3 4" key="1">
    <citation type="journal article" date="2018" name="Mol. Ecol.">
        <title>The obligate alkalophilic soda-lake fungus Sodiomyces alkalinus has shifted to a protein diet.</title>
        <authorList>
            <person name="Grum-Grzhimaylo A.A."/>
            <person name="Falkoski D.L."/>
            <person name="van den Heuvel J."/>
            <person name="Valero-Jimenez C.A."/>
            <person name="Min B."/>
            <person name="Choi I.G."/>
            <person name="Lipzen A."/>
            <person name="Daum C.G."/>
            <person name="Aanen D.K."/>
            <person name="Tsang A."/>
            <person name="Henrissat B."/>
            <person name="Bilanenko E.N."/>
            <person name="de Vries R.P."/>
            <person name="van Kan J.A.L."/>
            <person name="Grigoriev I.V."/>
            <person name="Debets A.J.M."/>
        </authorList>
    </citation>
    <scope>NUCLEOTIDE SEQUENCE [LARGE SCALE GENOMIC DNA]</scope>
    <source>
        <strain evidence="3 4">F11</strain>
    </source>
</reference>
<feature type="compositionally biased region" description="Polar residues" evidence="1">
    <location>
        <begin position="122"/>
        <end position="140"/>
    </location>
</feature>
<organism evidence="3 4">
    <name type="scientific">Sodiomyces alkalinus (strain CBS 110278 / VKM F-3762 / F11)</name>
    <name type="common">Alkaliphilic filamentous fungus</name>
    <dbReference type="NCBI Taxonomy" id="1314773"/>
    <lineage>
        <taxon>Eukaryota</taxon>
        <taxon>Fungi</taxon>
        <taxon>Dikarya</taxon>
        <taxon>Ascomycota</taxon>
        <taxon>Pezizomycotina</taxon>
        <taxon>Sordariomycetes</taxon>
        <taxon>Hypocreomycetidae</taxon>
        <taxon>Glomerellales</taxon>
        <taxon>Plectosphaerellaceae</taxon>
        <taxon>Sodiomyces</taxon>
    </lineage>
</organism>
<accession>A0A3N2PPJ8</accession>
<evidence type="ECO:0000259" key="2">
    <source>
        <dbReference type="PROSITE" id="PS50280"/>
    </source>
</evidence>
<protein>
    <submittedName>
        <fullName evidence="3">SET domain-containing protein</fullName>
    </submittedName>
</protein>
<dbReference type="EMBL" id="ML119059">
    <property type="protein sequence ID" value="ROT36360.1"/>
    <property type="molecule type" value="Genomic_DNA"/>
</dbReference>
<evidence type="ECO:0000313" key="4">
    <source>
        <dbReference type="Proteomes" id="UP000272025"/>
    </source>
</evidence>
<evidence type="ECO:0000313" key="3">
    <source>
        <dbReference type="EMBL" id="ROT36360.1"/>
    </source>
</evidence>
<dbReference type="InterPro" id="IPR001214">
    <property type="entry name" value="SET_dom"/>
</dbReference>
<feature type="domain" description="SET" evidence="2">
    <location>
        <begin position="183"/>
        <end position="324"/>
    </location>
</feature>
<name>A0A3N2PPJ8_SODAK</name>
<dbReference type="SUPFAM" id="SSF82199">
    <property type="entry name" value="SET domain"/>
    <property type="match status" value="1"/>
</dbReference>
<feature type="region of interest" description="Disordered" evidence="1">
    <location>
        <begin position="122"/>
        <end position="142"/>
    </location>
</feature>
<dbReference type="PANTHER" id="PTHR47332">
    <property type="entry name" value="SET DOMAIN-CONTAINING PROTEIN 5"/>
    <property type="match status" value="1"/>
</dbReference>
<proteinExistence type="predicted"/>
<dbReference type="Proteomes" id="UP000272025">
    <property type="component" value="Unassembled WGS sequence"/>
</dbReference>
<dbReference type="CDD" id="cd20071">
    <property type="entry name" value="SET_SMYD"/>
    <property type="match status" value="1"/>
</dbReference>